<keyword evidence="6 11" id="KW-0808">Transferase</keyword>
<dbReference type="Gene3D" id="1.10.150.20">
    <property type="entry name" value="5' to 3' exonuclease, C-terminal subdomain"/>
    <property type="match status" value="1"/>
</dbReference>
<evidence type="ECO:0000256" key="11">
    <source>
        <dbReference type="RuleBase" id="RU003805"/>
    </source>
</evidence>
<dbReference type="Gene3D" id="1.10.287.260">
    <property type="match status" value="1"/>
</dbReference>
<comment type="function">
    <text evidence="1 11">DNA-dependent RNA polymerase catalyzes the transcription of DNA into RNA using the four ribonucleoside triphosphates as substrates.</text>
</comment>
<comment type="catalytic activity">
    <reaction evidence="10 11">
        <text>RNA(n) + a ribonucleoside 5'-triphosphate = RNA(n+1) + diphosphate</text>
        <dbReference type="Rhea" id="RHEA:21248"/>
        <dbReference type="Rhea" id="RHEA-COMP:14527"/>
        <dbReference type="Rhea" id="RHEA-COMP:17342"/>
        <dbReference type="ChEBI" id="CHEBI:33019"/>
        <dbReference type="ChEBI" id="CHEBI:61557"/>
        <dbReference type="ChEBI" id="CHEBI:140395"/>
        <dbReference type="EC" id="2.7.7.6"/>
    </reaction>
</comment>
<dbReference type="PANTHER" id="PTHR10102:SF0">
    <property type="entry name" value="DNA-DIRECTED RNA POLYMERASE, MITOCHONDRIAL"/>
    <property type="match status" value="1"/>
</dbReference>
<feature type="domain" description="DNA-directed RNA polymerase N-terminal" evidence="13">
    <location>
        <begin position="352"/>
        <end position="688"/>
    </location>
</feature>
<dbReference type="InterPro" id="IPR024075">
    <property type="entry name" value="DNA-dir_RNA_pol_helix_hairp_sf"/>
</dbReference>
<dbReference type="PROSITE" id="PS00489">
    <property type="entry name" value="RNA_POL_PHAGE_2"/>
    <property type="match status" value="1"/>
</dbReference>
<comment type="subcellular location">
    <subcellularLocation>
        <location evidence="2">Mitochondrion</location>
    </subcellularLocation>
</comment>
<dbReference type="Gene3D" id="1.10.1320.10">
    <property type="entry name" value="DNA-directed RNA polymerase, N-terminal domain"/>
    <property type="match status" value="1"/>
</dbReference>
<gene>
    <name evidence="14" type="primary">RPO41</name>
    <name evidence="14" type="ORF">SLS63_000161</name>
</gene>
<evidence type="ECO:0000256" key="4">
    <source>
        <dbReference type="ARBA" id="ARBA00012418"/>
    </source>
</evidence>
<evidence type="ECO:0000313" key="14">
    <source>
        <dbReference type="EMBL" id="KAK7742597.1"/>
    </source>
</evidence>
<dbReference type="InterPro" id="IPR002092">
    <property type="entry name" value="DNA-dir_Rpol_phage-type"/>
</dbReference>
<evidence type="ECO:0000259" key="13">
    <source>
        <dbReference type="SMART" id="SM01311"/>
    </source>
</evidence>
<evidence type="ECO:0000256" key="3">
    <source>
        <dbReference type="ARBA" id="ARBA00009493"/>
    </source>
</evidence>
<keyword evidence="15" id="KW-1185">Reference proteome</keyword>
<protein>
    <recommendedName>
        <fullName evidence="4 11">DNA-directed RNA polymerase</fullName>
        <ecNumber evidence="4 11">2.7.7.6</ecNumber>
    </recommendedName>
</protein>
<keyword evidence="7 11" id="KW-0548">Nucleotidyltransferase</keyword>
<evidence type="ECO:0000256" key="7">
    <source>
        <dbReference type="ARBA" id="ARBA00022695"/>
    </source>
</evidence>
<dbReference type="PANTHER" id="PTHR10102">
    <property type="entry name" value="DNA-DIRECTED RNA POLYMERASE, MITOCHONDRIAL"/>
    <property type="match status" value="1"/>
</dbReference>
<dbReference type="Gene3D" id="1.10.287.280">
    <property type="match status" value="1"/>
</dbReference>
<organism evidence="14 15">
    <name type="scientific">Diaporthe eres</name>
    <name type="common">Phomopsis oblonga</name>
    <dbReference type="NCBI Taxonomy" id="83184"/>
    <lineage>
        <taxon>Eukaryota</taxon>
        <taxon>Fungi</taxon>
        <taxon>Dikarya</taxon>
        <taxon>Ascomycota</taxon>
        <taxon>Pezizomycotina</taxon>
        <taxon>Sordariomycetes</taxon>
        <taxon>Sordariomycetidae</taxon>
        <taxon>Diaporthales</taxon>
        <taxon>Diaporthaceae</taxon>
        <taxon>Diaporthe</taxon>
        <taxon>Diaporthe eres species complex</taxon>
    </lineage>
</organism>
<dbReference type="InterPro" id="IPR046950">
    <property type="entry name" value="DNA-dir_Rpol_C_phage-type"/>
</dbReference>
<evidence type="ECO:0000256" key="6">
    <source>
        <dbReference type="ARBA" id="ARBA00022679"/>
    </source>
</evidence>
<dbReference type="Pfam" id="PF14700">
    <property type="entry name" value="RPOL_N"/>
    <property type="match status" value="1"/>
</dbReference>
<dbReference type="InterPro" id="IPR043502">
    <property type="entry name" value="DNA/RNA_pol_sf"/>
</dbReference>
<dbReference type="EMBL" id="JAKNSF020000001">
    <property type="protein sequence ID" value="KAK7742597.1"/>
    <property type="molecule type" value="Genomic_DNA"/>
</dbReference>
<name>A0ABR1PQ08_DIAER</name>
<comment type="caution">
    <text evidence="14">The sequence shown here is derived from an EMBL/GenBank/DDBJ whole genome shotgun (WGS) entry which is preliminary data.</text>
</comment>
<dbReference type="InterPro" id="IPR029262">
    <property type="entry name" value="RPOL_N"/>
</dbReference>
<dbReference type="Proteomes" id="UP001430848">
    <property type="component" value="Unassembled WGS sequence"/>
</dbReference>
<keyword evidence="8" id="KW-0496">Mitochondrion</keyword>
<evidence type="ECO:0000256" key="9">
    <source>
        <dbReference type="ARBA" id="ARBA00023163"/>
    </source>
</evidence>
<dbReference type="SMART" id="SM01311">
    <property type="entry name" value="RPOL_N"/>
    <property type="match status" value="1"/>
</dbReference>
<sequence>MLVRTNISRQNCRLGRSISRLSSLSEPRCHLPATQATALPVSKRLVATCSPSPPWRRSPASPQAYAPERGLATVVGDAMSAKGGTARSIYEVRDFDPAMATILPEPVRPAPVQKTNNQGIPGDFETALPVFDACLHVGKLDRAAAVLARAETLGQATPEVLMDMNNRYLEAWLRELKANPGLGKAEDLHAWYELHIHGAKLPQTPDTVAYMLKASLLTTPTTETSQGPSRLERLVKRYMEMVTLEQGLSVLYCNEILNDADIATITRFYPEYNIKLQYKMEESSDFEEALPDATHGIADAVETSGDTGSLPDVLPTPQKGMGLQSIRATLDIFQKMRDGYDISTLPLHERREFQSRLERDCIDVAVVRWREEHEALRQRGLATSMTAPGLNAHIWSWHQSLEALIQKEFDAIAETEKLAKKGVQEFDRCMYGPVLLQTTPARLAAVTIMTTMSSLAFTGADKGILTSNLLNHIGKMVEEDIQTKLRTDQQQKEARKAKAHRMLMKQLQSMGGAEANPSPEPDLTQFEKSAAPTPDKPLSDTPSLLVAPWSLSMRVKIGAMLLSALAEVLKIPVSCEHPETKQRITALQPGLVRTTQFRRGRRLGTIMPHPRLTEMLREEPRGDFLARHLPMVVEPLPWTGFEKGAYQESPVPMVRLKSGEKDQRLYAEAAIARGDMDQVAKGLDVLGRTAWRINRPVLSVFLDVWNSGEAVADIPPLHPQIAVPKEPEPSSDSLVRRNWIKEIKTGQNLKQAYHSVRCFMNFQLEIARAYRDQEFFFPHNVDFRGRAYPVPPYLNHMGADHVRGLLRFSKGKELGERGLMWLKVHLSNVYGYDKASLKDRESFAVDNLDNIFDSAHNPLKGKRWWLEAEDPWQCLAACMELTAALESPDPTKFISHLPVHQDGTCNGLQHYAALGGDSWGARQVNLVPGDKPADVYSAVADLVIKELDEDMARGNEMAKALHGKIKRKVVKQTVMTNVYGVTFSGAKKQVLKQLDALYPDLRKESGIDAGLLSSYVTTKIFKALSTMFRGAHDIQYWLGEIGGRVCRALTAEQLKMIEEQGIEQQKTGQSKSTSETILSMMRSTIIWTTPLRMPIVQPYRKTSSTVISTCMQSLVLNKPDRFDPVNRRKQLQAFPPNFIHSLDASHMILSALECDELGLTFAAVHDSFWTHAADVDTMNRVLRDAFIRIHSEDVIKRLASEFEVRYRGGLYMAQVEVTSEVGKAILKWRKENKNVSSTLRSELLLEKKRLDLLNSSRAADRKKGQKMVTPGKIYAEFASEQDVAREDMGGTTLGSLSASNTKAKGATVEDIDEVVEEADLDGVDGETVPEAGADATSEPDFKKFYTTVSHFEEKLTGSRPSKQQVKKRTPVWSPLSFPDIPAKGDFDVRSLRDSEYFFS</sequence>
<comment type="similarity">
    <text evidence="3 11">Belongs to the phage and mitochondrial RNA polymerase family.</text>
</comment>
<dbReference type="EC" id="2.7.7.6" evidence="4 11"/>
<evidence type="ECO:0000256" key="5">
    <source>
        <dbReference type="ARBA" id="ARBA00022478"/>
    </source>
</evidence>
<dbReference type="InterPro" id="IPR037159">
    <property type="entry name" value="RNA_POL_N_sf"/>
</dbReference>
<dbReference type="Pfam" id="PF00940">
    <property type="entry name" value="RNA_pol"/>
    <property type="match status" value="1"/>
</dbReference>
<dbReference type="GO" id="GO:0000428">
    <property type="term" value="C:DNA-directed RNA polymerase complex"/>
    <property type="evidence" value="ECO:0007669"/>
    <property type="project" value="UniProtKB-KW"/>
</dbReference>
<feature type="region of interest" description="Disordered" evidence="12">
    <location>
        <begin position="1353"/>
        <end position="1374"/>
    </location>
</feature>
<dbReference type="SUPFAM" id="SSF56672">
    <property type="entry name" value="DNA/RNA polymerases"/>
    <property type="match status" value="1"/>
</dbReference>
<evidence type="ECO:0000256" key="1">
    <source>
        <dbReference type="ARBA" id="ARBA00004026"/>
    </source>
</evidence>
<evidence type="ECO:0000256" key="2">
    <source>
        <dbReference type="ARBA" id="ARBA00004173"/>
    </source>
</evidence>
<keyword evidence="9 11" id="KW-0804">Transcription</keyword>
<feature type="region of interest" description="Disordered" evidence="12">
    <location>
        <begin position="508"/>
        <end position="542"/>
    </location>
</feature>
<dbReference type="PROSITE" id="PS00900">
    <property type="entry name" value="RNA_POL_PHAGE_1"/>
    <property type="match status" value="1"/>
</dbReference>
<evidence type="ECO:0000256" key="10">
    <source>
        <dbReference type="ARBA" id="ARBA00048552"/>
    </source>
</evidence>
<accession>A0ABR1PQ08</accession>
<proteinExistence type="inferred from homology"/>
<keyword evidence="5 11" id="KW-0240">DNA-directed RNA polymerase</keyword>
<evidence type="ECO:0000313" key="15">
    <source>
        <dbReference type="Proteomes" id="UP001430848"/>
    </source>
</evidence>
<evidence type="ECO:0000256" key="12">
    <source>
        <dbReference type="SAM" id="MobiDB-lite"/>
    </source>
</evidence>
<reference evidence="14 15" key="1">
    <citation type="submission" date="2024-02" db="EMBL/GenBank/DDBJ databases">
        <title>De novo assembly and annotation of 12 fungi associated with fruit tree decline syndrome in Ontario, Canada.</title>
        <authorList>
            <person name="Sulman M."/>
            <person name="Ellouze W."/>
            <person name="Ilyukhin E."/>
        </authorList>
    </citation>
    <scope>NUCLEOTIDE SEQUENCE [LARGE SCALE GENOMIC DNA]</scope>
    <source>
        <strain evidence="14 15">M169</strain>
    </source>
</reference>
<evidence type="ECO:0000256" key="8">
    <source>
        <dbReference type="ARBA" id="ARBA00023128"/>
    </source>
</evidence>